<dbReference type="RefSeq" id="WP_038245788.1">
    <property type="nucleotide sequence ID" value="NZ_BNER01000007.1"/>
</dbReference>
<keyword evidence="5 8" id="KW-0812">Transmembrane</keyword>
<name>A0A024QFS4_9BACI</name>
<dbReference type="Gene3D" id="1.20.1250.20">
    <property type="entry name" value="MFS general substrate transporter like domains"/>
    <property type="match status" value="1"/>
</dbReference>
<feature type="transmembrane region" description="Helical" evidence="8">
    <location>
        <begin position="78"/>
        <end position="101"/>
    </location>
</feature>
<evidence type="ECO:0000256" key="6">
    <source>
        <dbReference type="ARBA" id="ARBA00022989"/>
    </source>
</evidence>
<dbReference type="EMBL" id="CCDP010000002">
    <property type="protein sequence ID" value="CDQ41035.1"/>
    <property type="molecule type" value="Genomic_DNA"/>
</dbReference>
<keyword evidence="3" id="KW-0813">Transport</keyword>
<comment type="subcellular location">
    <subcellularLocation>
        <location evidence="1">Cell membrane</location>
        <topology evidence="1">Multi-pass membrane protein</topology>
    </subcellularLocation>
</comment>
<organism evidence="10 11">
    <name type="scientific">Virgibacillus massiliensis</name>
    <dbReference type="NCBI Taxonomy" id="1462526"/>
    <lineage>
        <taxon>Bacteria</taxon>
        <taxon>Bacillati</taxon>
        <taxon>Bacillota</taxon>
        <taxon>Bacilli</taxon>
        <taxon>Bacillales</taxon>
        <taxon>Bacillaceae</taxon>
        <taxon>Virgibacillus</taxon>
    </lineage>
</organism>
<evidence type="ECO:0000256" key="8">
    <source>
        <dbReference type="SAM" id="Phobius"/>
    </source>
</evidence>
<dbReference type="InterPro" id="IPR036259">
    <property type="entry name" value="MFS_trans_sf"/>
</dbReference>
<evidence type="ECO:0000256" key="4">
    <source>
        <dbReference type="ARBA" id="ARBA00022475"/>
    </source>
</evidence>
<dbReference type="Proteomes" id="UP000028875">
    <property type="component" value="Unassembled WGS sequence"/>
</dbReference>
<dbReference type="PANTHER" id="PTHR43271:SF2">
    <property type="entry name" value="BLL2771 PROTEIN"/>
    <property type="match status" value="1"/>
</dbReference>
<dbReference type="OrthoDB" id="9781156at2"/>
<feature type="transmembrane region" description="Helical" evidence="8">
    <location>
        <begin position="303"/>
        <end position="327"/>
    </location>
</feature>
<feature type="transmembrane region" description="Helical" evidence="8">
    <location>
        <begin position="279"/>
        <end position="297"/>
    </location>
</feature>
<evidence type="ECO:0000256" key="1">
    <source>
        <dbReference type="ARBA" id="ARBA00004651"/>
    </source>
</evidence>
<evidence type="ECO:0000256" key="2">
    <source>
        <dbReference type="ARBA" id="ARBA00008335"/>
    </source>
</evidence>
<dbReference type="GO" id="GO:0022857">
    <property type="term" value="F:transmembrane transporter activity"/>
    <property type="evidence" value="ECO:0007669"/>
    <property type="project" value="InterPro"/>
</dbReference>
<keyword evidence="11" id="KW-1185">Reference proteome</keyword>
<dbReference type="CDD" id="cd17324">
    <property type="entry name" value="MFS_NepI_like"/>
    <property type="match status" value="1"/>
</dbReference>
<evidence type="ECO:0000256" key="7">
    <source>
        <dbReference type="ARBA" id="ARBA00023136"/>
    </source>
</evidence>
<dbReference type="InterPro" id="IPR011701">
    <property type="entry name" value="MFS"/>
</dbReference>
<comment type="similarity">
    <text evidence="2">Belongs to the major facilitator superfamily.</text>
</comment>
<dbReference type="STRING" id="1462526.BN990_03385"/>
<keyword evidence="4" id="KW-1003">Cell membrane</keyword>
<feature type="transmembrane region" description="Helical" evidence="8">
    <location>
        <begin position="135"/>
        <end position="154"/>
    </location>
</feature>
<sequence>MFQNSSKRYYLYTFILFWCALVVVSSVYVVTPLTDTFSSYFQVSEQETTWIGSVFSGCYAIGFLLFVPLVESFGKRQLIVFGLVMLTWLTFLLAFAEAFWFMLMFRALQGLFAATFAPTALAYVFDLFPKEKRMVAISYISFGYVLAGIFGQAVADIINQTFEWQLVFYVFSVIYLISIFLVYCFLPSTTQTVRQLKVKSYILQIKQLIIRRELQVCYFIAFTLLFTFLGMYSLMGDYLQGNPYYLLDREVFNVRVLGITGMLLSPFAGFFVKRWGELIVLRFSLSMALIGLFFMLISNNLWFTISASVGYVAGISLTFPVLMKIIGDLGGEARSVASALYAFILFVGASLGPMTSLYFKGIAGYHGALLSLASCLFISCWVAFLSKLLRKKSDASFSEST</sequence>
<evidence type="ECO:0000313" key="11">
    <source>
        <dbReference type="Proteomes" id="UP000028875"/>
    </source>
</evidence>
<feature type="transmembrane region" description="Helical" evidence="8">
    <location>
        <begin position="216"/>
        <end position="234"/>
    </location>
</feature>
<keyword evidence="6 8" id="KW-1133">Transmembrane helix</keyword>
<reference evidence="11" key="2">
    <citation type="submission" date="2014-05" db="EMBL/GenBank/DDBJ databases">
        <title>Draft genome sequence of Virgibacillus massiliensis Vm-5.</title>
        <authorList>
            <person name="Khelaifia S."/>
            <person name="Croce O."/>
            <person name="Lagier J.C."/>
            <person name="Raoult D."/>
        </authorList>
    </citation>
    <scope>NUCLEOTIDE SEQUENCE [LARGE SCALE GENOMIC DNA]</scope>
    <source>
        <strain evidence="11">Vm-5</strain>
    </source>
</reference>
<evidence type="ECO:0000313" key="10">
    <source>
        <dbReference type="EMBL" id="CDQ41035.1"/>
    </source>
</evidence>
<feature type="transmembrane region" description="Helical" evidence="8">
    <location>
        <begin position="166"/>
        <end position="186"/>
    </location>
</feature>
<feature type="transmembrane region" description="Helical" evidence="8">
    <location>
        <begin position="365"/>
        <end position="385"/>
    </location>
</feature>
<dbReference type="GO" id="GO:0005886">
    <property type="term" value="C:plasma membrane"/>
    <property type="evidence" value="ECO:0007669"/>
    <property type="project" value="UniProtKB-SubCell"/>
</dbReference>
<protein>
    <submittedName>
        <fullName evidence="10">Inner membrane transport protein YnfM</fullName>
    </submittedName>
</protein>
<dbReference type="PROSITE" id="PS50850">
    <property type="entry name" value="MFS"/>
    <property type="match status" value="1"/>
</dbReference>
<proteinExistence type="inferred from homology"/>
<evidence type="ECO:0000256" key="5">
    <source>
        <dbReference type="ARBA" id="ARBA00022692"/>
    </source>
</evidence>
<keyword evidence="7 8" id="KW-0472">Membrane</keyword>
<gene>
    <name evidence="10" type="primary">ynfM_2</name>
    <name evidence="10" type="ORF">BN990_03385</name>
</gene>
<dbReference type="SUPFAM" id="SSF103473">
    <property type="entry name" value="MFS general substrate transporter"/>
    <property type="match status" value="1"/>
</dbReference>
<comment type="caution">
    <text evidence="10">The sequence shown here is derived from an EMBL/GenBank/DDBJ whole genome shotgun (WGS) entry which is preliminary data.</text>
</comment>
<feature type="transmembrane region" description="Helical" evidence="8">
    <location>
        <begin position="9"/>
        <end position="30"/>
    </location>
</feature>
<evidence type="ECO:0000256" key="3">
    <source>
        <dbReference type="ARBA" id="ARBA00022448"/>
    </source>
</evidence>
<dbReference type="AlphaFoldDB" id="A0A024QFS4"/>
<evidence type="ECO:0000259" key="9">
    <source>
        <dbReference type="PROSITE" id="PS50850"/>
    </source>
</evidence>
<reference evidence="10 11" key="1">
    <citation type="submission" date="2014-03" db="EMBL/GenBank/DDBJ databases">
        <authorList>
            <person name="Urmite Genomes U."/>
        </authorList>
    </citation>
    <scope>NUCLEOTIDE SEQUENCE [LARGE SCALE GENOMIC DNA]</scope>
    <source>
        <strain evidence="10 11">Vm-5</strain>
    </source>
</reference>
<dbReference type="eggNOG" id="COG2814">
    <property type="taxonomic scope" value="Bacteria"/>
</dbReference>
<feature type="transmembrane region" description="Helical" evidence="8">
    <location>
        <begin position="339"/>
        <end position="359"/>
    </location>
</feature>
<dbReference type="PANTHER" id="PTHR43271">
    <property type="entry name" value="BLL2771 PROTEIN"/>
    <property type="match status" value="1"/>
</dbReference>
<feature type="transmembrane region" description="Helical" evidence="8">
    <location>
        <begin position="107"/>
        <end position="128"/>
    </location>
</feature>
<dbReference type="InterPro" id="IPR020846">
    <property type="entry name" value="MFS_dom"/>
</dbReference>
<feature type="domain" description="Major facilitator superfamily (MFS) profile" evidence="9">
    <location>
        <begin position="12"/>
        <end position="391"/>
    </location>
</feature>
<feature type="transmembrane region" description="Helical" evidence="8">
    <location>
        <begin position="50"/>
        <end position="71"/>
    </location>
</feature>
<dbReference type="Pfam" id="PF07690">
    <property type="entry name" value="MFS_1"/>
    <property type="match status" value="2"/>
</dbReference>
<feature type="transmembrane region" description="Helical" evidence="8">
    <location>
        <begin position="254"/>
        <end position="272"/>
    </location>
</feature>
<accession>A0A024QFS4</accession>